<name>A0A7W6GII6_9HYPH</name>
<evidence type="ECO:0000256" key="5">
    <source>
        <dbReference type="ARBA" id="ARBA00022989"/>
    </source>
</evidence>
<dbReference type="GO" id="GO:0016020">
    <property type="term" value="C:membrane"/>
    <property type="evidence" value="ECO:0007669"/>
    <property type="project" value="UniProtKB-SubCell"/>
</dbReference>
<dbReference type="InterPro" id="IPR050321">
    <property type="entry name" value="Glycosyltr_2/OpgH_subfam"/>
</dbReference>
<dbReference type="GO" id="GO:0016757">
    <property type="term" value="F:glycosyltransferase activity"/>
    <property type="evidence" value="ECO:0007669"/>
    <property type="project" value="UniProtKB-KW"/>
</dbReference>
<feature type="transmembrane region" description="Helical" evidence="8">
    <location>
        <begin position="232"/>
        <end position="254"/>
    </location>
</feature>
<organism evidence="10 11">
    <name type="scientific">Mycoplana azooxidifex</name>
    <dbReference type="NCBI Taxonomy" id="1636188"/>
    <lineage>
        <taxon>Bacteria</taxon>
        <taxon>Pseudomonadati</taxon>
        <taxon>Pseudomonadota</taxon>
        <taxon>Alphaproteobacteria</taxon>
        <taxon>Hyphomicrobiales</taxon>
        <taxon>Rhizobiaceae</taxon>
        <taxon>Mycoplana</taxon>
    </lineage>
</organism>
<keyword evidence="4 8" id="KW-0812">Transmembrane</keyword>
<dbReference type="PANTHER" id="PTHR43867:SF2">
    <property type="entry name" value="CELLULOSE SYNTHASE CATALYTIC SUBUNIT A [UDP-FORMING]"/>
    <property type="match status" value="1"/>
</dbReference>
<evidence type="ECO:0000313" key="11">
    <source>
        <dbReference type="Proteomes" id="UP000574761"/>
    </source>
</evidence>
<evidence type="ECO:0000256" key="8">
    <source>
        <dbReference type="SAM" id="Phobius"/>
    </source>
</evidence>
<evidence type="ECO:0000256" key="2">
    <source>
        <dbReference type="ARBA" id="ARBA00022676"/>
    </source>
</evidence>
<gene>
    <name evidence="10" type="ORF">GGQ64_001392</name>
</gene>
<feature type="transmembrane region" description="Helical" evidence="8">
    <location>
        <begin position="569"/>
        <end position="592"/>
    </location>
</feature>
<comment type="caution">
    <text evidence="10">The sequence shown here is derived from an EMBL/GenBank/DDBJ whole genome shotgun (WGS) entry which is preliminary data.</text>
</comment>
<reference evidence="10 11" key="1">
    <citation type="submission" date="2020-08" db="EMBL/GenBank/DDBJ databases">
        <title>Genomic Encyclopedia of Type Strains, Phase IV (KMG-IV): sequencing the most valuable type-strain genomes for metagenomic binning, comparative biology and taxonomic classification.</title>
        <authorList>
            <person name="Goeker M."/>
        </authorList>
    </citation>
    <scope>NUCLEOTIDE SEQUENCE [LARGE SCALE GENOMIC DNA]</scope>
    <source>
        <strain evidence="10 11">DSM 100211</strain>
    </source>
</reference>
<dbReference type="SUPFAM" id="SSF53448">
    <property type="entry name" value="Nucleotide-diphospho-sugar transferases"/>
    <property type="match status" value="1"/>
</dbReference>
<evidence type="ECO:0000256" key="3">
    <source>
        <dbReference type="ARBA" id="ARBA00022679"/>
    </source>
</evidence>
<proteinExistence type="predicted"/>
<feature type="domain" description="Glycosyltransferase 2-like" evidence="9">
    <location>
        <begin position="361"/>
        <end position="562"/>
    </location>
</feature>
<feature type="transmembrane region" description="Helical" evidence="8">
    <location>
        <begin position="209"/>
        <end position="226"/>
    </location>
</feature>
<evidence type="ECO:0000256" key="4">
    <source>
        <dbReference type="ARBA" id="ARBA00022692"/>
    </source>
</evidence>
<protein>
    <submittedName>
        <fullName evidence="10">Cellulose synthase/poly-beta-1,6-N-acetylglucosamine synthase-like glycosyltransferase</fullName>
    </submittedName>
</protein>
<dbReference type="RefSeq" id="WP_246422466.1">
    <property type="nucleotide sequence ID" value="NZ_JACIEE010000003.1"/>
</dbReference>
<keyword evidence="2" id="KW-0328">Glycosyltransferase</keyword>
<feature type="region of interest" description="Disordered" evidence="7">
    <location>
        <begin position="638"/>
        <end position="657"/>
    </location>
</feature>
<keyword evidence="3 10" id="KW-0808">Transferase</keyword>
<accession>A0A7W6GII6</accession>
<evidence type="ECO:0000259" key="9">
    <source>
        <dbReference type="Pfam" id="PF13632"/>
    </source>
</evidence>
<evidence type="ECO:0000256" key="1">
    <source>
        <dbReference type="ARBA" id="ARBA00004141"/>
    </source>
</evidence>
<dbReference type="EMBL" id="JACIEE010000003">
    <property type="protein sequence ID" value="MBB3976203.1"/>
    <property type="molecule type" value="Genomic_DNA"/>
</dbReference>
<feature type="transmembrane region" description="Helical" evidence="8">
    <location>
        <begin position="604"/>
        <end position="624"/>
    </location>
</feature>
<feature type="transmembrane region" description="Helical" evidence="8">
    <location>
        <begin position="520"/>
        <end position="549"/>
    </location>
</feature>
<keyword evidence="5 8" id="KW-1133">Transmembrane helix</keyword>
<evidence type="ECO:0000256" key="7">
    <source>
        <dbReference type="SAM" id="MobiDB-lite"/>
    </source>
</evidence>
<comment type="subcellular location">
    <subcellularLocation>
        <location evidence="1">Membrane</location>
        <topology evidence="1">Multi-pass membrane protein</topology>
    </subcellularLocation>
</comment>
<dbReference type="Pfam" id="PF13632">
    <property type="entry name" value="Glyco_trans_2_3"/>
    <property type="match status" value="1"/>
</dbReference>
<dbReference type="InterPro" id="IPR001173">
    <property type="entry name" value="Glyco_trans_2-like"/>
</dbReference>
<evidence type="ECO:0000256" key="6">
    <source>
        <dbReference type="ARBA" id="ARBA00023136"/>
    </source>
</evidence>
<sequence>MTSGAGRMRLADYPDQRSISTAIPVAVDGPAARPETPALRPELFDEARLLRRLGFGKPLISELLLKATVNRTSLEAELIASGPVRSDIYYEALAEMLGLAFLPRIDAGRVVDMEGLDSQLLQPQMVRLSSGTRPPVTAIVPTAGRMEHLQATLSRQPALRAALAVTTPRAMREAVWQTGATRRVREATASLFETAPEFSARVTFWGRQGFYTGAAICAALFTAMLAPEIAVLALHLVLSTLFVAALVIRLTALFGTEAKGTAHPALLPTGPRPVYSVFVALYREAEVVPQLVSHLDRLDWPRSRLDIKLICEGDDAGTLAALRKLDLGPQYEIVEVPPGRPRTKPRALAYALPAARGSYLAVYDAEDRPHPGQLAEAWAGFSAAPPDLACLQAPLVISNGRASWISALFSLEYAGLFRRILPLLAARCLPMPLGGTSNHFRTDVLKTCGGWDPYNVTEDADLGMRLYRMGYRCATLRLPTLEDAPEDVRAWLGQRTRWFKGWLQTWLVLMRRPSLLLGEMGLLPFAAFQVLIGGLLLSALAHPLLLAYVVQVMVRMAADGPFVAGPLALSLFAVDVVNIFGSYAVFIALGWAPMRARERRAIGWRWVLVPGYWMLMSLAAWRAVAELRRDPFFWNKTAHRPTASGPQTGAGTSVHAP</sequence>
<dbReference type="PANTHER" id="PTHR43867">
    <property type="entry name" value="CELLULOSE SYNTHASE CATALYTIC SUBUNIT A [UDP-FORMING]"/>
    <property type="match status" value="1"/>
</dbReference>
<evidence type="ECO:0000313" key="10">
    <source>
        <dbReference type="EMBL" id="MBB3976203.1"/>
    </source>
</evidence>
<dbReference type="Proteomes" id="UP000574761">
    <property type="component" value="Unassembled WGS sequence"/>
</dbReference>
<dbReference type="AlphaFoldDB" id="A0A7W6GII6"/>
<dbReference type="Gene3D" id="3.90.550.10">
    <property type="entry name" value="Spore Coat Polysaccharide Biosynthesis Protein SpsA, Chain A"/>
    <property type="match status" value="1"/>
</dbReference>
<dbReference type="InterPro" id="IPR029044">
    <property type="entry name" value="Nucleotide-diphossugar_trans"/>
</dbReference>
<keyword evidence="11" id="KW-1185">Reference proteome</keyword>
<keyword evidence="6 8" id="KW-0472">Membrane</keyword>